<name>A0A0F9ESI5_9ZZZZ</name>
<protein>
    <recommendedName>
        <fullName evidence="2">Enoyl-CoA hydratase</fullName>
    </recommendedName>
</protein>
<comment type="caution">
    <text evidence="1">The sequence shown here is derived from an EMBL/GenBank/DDBJ whole genome shotgun (WGS) entry which is preliminary data.</text>
</comment>
<proteinExistence type="predicted"/>
<evidence type="ECO:0000313" key="1">
    <source>
        <dbReference type="EMBL" id="KKL77108.1"/>
    </source>
</evidence>
<feature type="non-terminal residue" evidence="1">
    <location>
        <position position="37"/>
    </location>
</feature>
<dbReference type="SUPFAM" id="SSF52096">
    <property type="entry name" value="ClpP/crotonase"/>
    <property type="match status" value="1"/>
</dbReference>
<sequence>MPVVLTETRDRAFVVTINRPDVRNCVNGETAALLFEA</sequence>
<organism evidence="1">
    <name type="scientific">marine sediment metagenome</name>
    <dbReference type="NCBI Taxonomy" id="412755"/>
    <lineage>
        <taxon>unclassified sequences</taxon>
        <taxon>metagenomes</taxon>
        <taxon>ecological metagenomes</taxon>
    </lineage>
</organism>
<accession>A0A0F9ESI5</accession>
<gene>
    <name evidence="1" type="ORF">LCGC14_2038210</name>
</gene>
<reference evidence="1" key="1">
    <citation type="journal article" date="2015" name="Nature">
        <title>Complex archaea that bridge the gap between prokaryotes and eukaryotes.</title>
        <authorList>
            <person name="Spang A."/>
            <person name="Saw J.H."/>
            <person name="Jorgensen S.L."/>
            <person name="Zaremba-Niedzwiedzka K."/>
            <person name="Martijn J."/>
            <person name="Lind A.E."/>
            <person name="van Eijk R."/>
            <person name="Schleper C."/>
            <person name="Guy L."/>
            <person name="Ettema T.J."/>
        </authorList>
    </citation>
    <scope>NUCLEOTIDE SEQUENCE</scope>
</reference>
<dbReference type="EMBL" id="LAZR01023848">
    <property type="protein sequence ID" value="KKL77108.1"/>
    <property type="molecule type" value="Genomic_DNA"/>
</dbReference>
<evidence type="ECO:0008006" key="2">
    <source>
        <dbReference type="Google" id="ProtNLM"/>
    </source>
</evidence>
<dbReference type="InterPro" id="IPR029045">
    <property type="entry name" value="ClpP/crotonase-like_dom_sf"/>
</dbReference>
<dbReference type="Gene3D" id="3.30.300.220">
    <property type="match status" value="1"/>
</dbReference>
<dbReference type="AlphaFoldDB" id="A0A0F9ESI5"/>